<evidence type="ECO:0000256" key="11">
    <source>
        <dbReference type="RuleBase" id="RU363063"/>
    </source>
</evidence>
<dbReference type="PANTHER" id="PTHR11214">
    <property type="entry name" value="BETA-1,3-N-ACETYLGLUCOSAMINYLTRANSFERASE"/>
    <property type="match status" value="1"/>
</dbReference>
<dbReference type="GO" id="GO:0016758">
    <property type="term" value="F:hexosyltransferase activity"/>
    <property type="evidence" value="ECO:0007669"/>
    <property type="project" value="InterPro"/>
</dbReference>
<gene>
    <name evidence="13" type="ORF">CLODIP_2_CD12793</name>
</gene>
<dbReference type="GO" id="GO:0006493">
    <property type="term" value="P:protein O-linked glycosylation"/>
    <property type="evidence" value="ECO:0007669"/>
    <property type="project" value="TreeGrafter"/>
</dbReference>
<dbReference type="EMBL" id="CADEPI010000115">
    <property type="protein sequence ID" value="CAB3375602.1"/>
    <property type="molecule type" value="Genomic_DNA"/>
</dbReference>
<sequence>MSDDDAVPQRRLKTTSLHRVARAAASPRNVDPPEPSPLLTPYQLPALRKNKPPRYKHWMGRAYSRGQIYSALLVDKCNNVNGLADDTRLLLADDDEYAVGPRRSPIFAVCCIFLFLLALLYIPVYYHVQVREAPVAGWERNSSRNLREYVQPDNLTAIIEQPSICASSGPILLLVIVCSSVDNFDARLAIRETWGSPANVSDETLRLAFLLGDTESLELQNKVEAESGKYGDIIQEGFLDTYNNLTLKSVMLLKWVRSHCRHAQYVMKTDDDMYVNLPKLITYLQEDLAKFRPRIAKSTAVELPATTLTSSLPDFADSLSELLVGTLICNAQPISNARSKWYAPKYMFEGRRYPKYLSGTGYVMSARVVKKLFDAALHTPLFHLEDVYITGICSKVAKIRPHDHGGFSYQKRKLEACAYRNQLFTSHHMNSTDLRTVWAAVQDPGLVCPKVVPTAKKPTKKGKKAPICV</sequence>
<comment type="subcellular location">
    <subcellularLocation>
        <location evidence="1 11">Golgi apparatus membrane</location>
        <topology evidence="1 11">Single-pass type II membrane protein</topology>
    </subcellularLocation>
</comment>
<evidence type="ECO:0000313" key="13">
    <source>
        <dbReference type="EMBL" id="CAB3375602.1"/>
    </source>
</evidence>
<dbReference type="Gene3D" id="3.90.550.50">
    <property type="match status" value="1"/>
</dbReference>
<keyword evidence="5 11" id="KW-0812">Transmembrane</keyword>
<feature type="transmembrane region" description="Helical" evidence="11">
    <location>
        <begin position="106"/>
        <end position="126"/>
    </location>
</feature>
<evidence type="ECO:0000313" key="14">
    <source>
        <dbReference type="Proteomes" id="UP000494165"/>
    </source>
</evidence>
<evidence type="ECO:0000256" key="3">
    <source>
        <dbReference type="ARBA" id="ARBA00022676"/>
    </source>
</evidence>
<keyword evidence="7 11" id="KW-1133">Transmembrane helix</keyword>
<proteinExistence type="inferred from homology"/>
<keyword evidence="4" id="KW-0808">Transferase</keyword>
<dbReference type="OrthoDB" id="5512589at2759"/>
<dbReference type="Proteomes" id="UP000494165">
    <property type="component" value="Unassembled WGS sequence"/>
</dbReference>
<accession>A0A8S1CXV0</accession>
<protein>
    <recommendedName>
        <fullName evidence="11">Hexosyltransferase</fullName>
        <ecNumber evidence="11">2.4.1.-</ecNumber>
    </recommendedName>
</protein>
<evidence type="ECO:0000256" key="1">
    <source>
        <dbReference type="ARBA" id="ARBA00004323"/>
    </source>
</evidence>
<keyword evidence="14" id="KW-1185">Reference proteome</keyword>
<name>A0A8S1CXV0_9INSE</name>
<keyword evidence="10" id="KW-0325">Glycoprotein</keyword>
<evidence type="ECO:0000256" key="7">
    <source>
        <dbReference type="ARBA" id="ARBA00022989"/>
    </source>
</evidence>
<keyword evidence="3 11" id="KW-0328">Glycosyltransferase</keyword>
<evidence type="ECO:0000256" key="2">
    <source>
        <dbReference type="ARBA" id="ARBA00008661"/>
    </source>
</evidence>
<evidence type="ECO:0000256" key="8">
    <source>
        <dbReference type="ARBA" id="ARBA00023034"/>
    </source>
</evidence>
<dbReference type="Pfam" id="PF01762">
    <property type="entry name" value="Galactosyl_T"/>
    <property type="match status" value="1"/>
</dbReference>
<dbReference type="GO" id="GO:0000139">
    <property type="term" value="C:Golgi membrane"/>
    <property type="evidence" value="ECO:0007669"/>
    <property type="project" value="UniProtKB-SubCell"/>
</dbReference>
<evidence type="ECO:0000256" key="4">
    <source>
        <dbReference type="ARBA" id="ARBA00022679"/>
    </source>
</evidence>
<dbReference type="EC" id="2.4.1.-" evidence="11"/>
<evidence type="ECO:0000256" key="5">
    <source>
        <dbReference type="ARBA" id="ARBA00022692"/>
    </source>
</evidence>
<keyword evidence="6 11" id="KW-0735">Signal-anchor</keyword>
<keyword evidence="9 11" id="KW-0472">Membrane</keyword>
<comment type="similarity">
    <text evidence="2 11">Belongs to the glycosyltransferase 31 family.</text>
</comment>
<evidence type="ECO:0000256" key="12">
    <source>
        <dbReference type="SAM" id="MobiDB-lite"/>
    </source>
</evidence>
<dbReference type="AlphaFoldDB" id="A0A8S1CXV0"/>
<evidence type="ECO:0000256" key="10">
    <source>
        <dbReference type="ARBA" id="ARBA00023180"/>
    </source>
</evidence>
<reference evidence="13 14" key="1">
    <citation type="submission" date="2020-04" db="EMBL/GenBank/DDBJ databases">
        <authorList>
            <person name="Alioto T."/>
            <person name="Alioto T."/>
            <person name="Gomez Garrido J."/>
        </authorList>
    </citation>
    <scope>NUCLEOTIDE SEQUENCE [LARGE SCALE GENOMIC DNA]</scope>
</reference>
<comment type="caution">
    <text evidence="13">The sequence shown here is derived from an EMBL/GenBank/DDBJ whole genome shotgun (WGS) entry which is preliminary data.</text>
</comment>
<evidence type="ECO:0000256" key="9">
    <source>
        <dbReference type="ARBA" id="ARBA00023136"/>
    </source>
</evidence>
<dbReference type="FunFam" id="3.90.550.50:FF:000001">
    <property type="entry name" value="Hexosyltransferase"/>
    <property type="match status" value="1"/>
</dbReference>
<dbReference type="InterPro" id="IPR002659">
    <property type="entry name" value="Glyco_trans_31"/>
</dbReference>
<feature type="region of interest" description="Disordered" evidence="12">
    <location>
        <begin position="1"/>
        <end position="39"/>
    </location>
</feature>
<organism evidence="13 14">
    <name type="scientific">Cloeon dipterum</name>
    <dbReference type="NCBI Taxonomy" id="197152"/>
    <lineage>
        <taxon>Eukaryota</taxon>
        <taxon>Metazoa</taxon>
        <taxon>Ecdysozoa</taxon>
        <taxon>Arthropoda</taxon>
        <taxon>Hexapoda</taxon>
        <taxon>Insecta</taxon>
        <taxon>Pterygota</taxon>
        <taxon>Palaeoptera</taxon>
        <taxon>Ephemeroptera</taxon>
        <taxon>Pisciforma</taxon>
        <taxon>Baetidae</taxon>
        <taxon>Cloeon</taxon>
    </lineage>
</organism>
<dbReference type="PANTHER" id="PTHR11214:SF314">
    <property type="entry name" value="HEXOSYLTRANSFERASE"/>
    <property type="match status" value="1"/>
</dbReference>
<evidence type="ECO:0000256" key="6">
    <source>
        <dbReference type="ARBA" id="ARBA00022968"/>
    </source>
</evidence>
<keyword evidence="8 11" id="KW-0333">Golgi apparatus</keyword>